<dbReference type="PANTHER" id="PTHR46182">
    <property type="entry name" value="FI19480P1"/>
    <property type="match status" value="1"/>
</dbReference>
<gene>
    <name evidence="3" type="ORF">AKJ64_01800</name>
</gene>
<dbReference type="Pfam" id="PF22352">
    <property type="entry name" value="K319L-like_PKD"/>
    <property type="match status" value="1"/>
</dbReference>
<feature type="domain" description="PKD/Chitinase" evidence="2">
    <location>
        <begin position="403"/>
        <end position="495"/>
    </location>
</feature>
<feature type="compositionally biased region" description="Polar residues" evidence="1">
    <location>
        <begin position="437"/>
        <end position="470"/>
    </location>
</feature>
<dbReference type="GO" id="GO:0031410">
    <property type="term" value="C:cytoplasmic vesicle"/>
    <property type="evidence" value="ECO:0007669"/>
    <property type="project" value="TreeGrafter"/>
</dbReference>
<dbReference type="AlphaFoldDB" id="A0A133UFI0"/>
<dbReference type="InterPro" id="IPR035986">
    <property type="entry name" value="PKD_dom_sf"/>
</dbReference>
<dbReference type="Proteomes" id="UP000070373">
    <property type="component" value="Unassembled WGS sequence"/>
</dbReference>
<dbReference type="GO" id="GO:0016020">
    <property type="term" value="C:membrane"/>
    <property type="evidence" value="ECO:0007669"/>
    <property type="project" value="TreeGrafter"/>
</dbReference>
<evidence type="ECO:0000313" key="3">
    <source>
        <dbReference type="EMBL" id="KXA92930.1"/>
    </source>
</evidence>
<dbReference type="Gene3D" id="2.60.40.10">
    <property type="entry name" value="Immunoglobulins"/>
    <property type="match status" value="2"/>
</dbReference>
<evidence type="ECO:0000259" key="2">
    <source>
        <dbReference type="SMART" id="SM00089"/>
    </source>
</evidence>
<accession>A0A133UFI0</accession>
<protein>
    <recommendedName>
        <fullName evidence="2">PKD/Chitinase domain-containing protein</fullName>
    </recommendedName>
</protein>
<dbReference type="PANTHER" id="PTHR46182:SF2">
    <property type="entry name" value="FI19480P1"/>
    <property type="match status" value="1"/>
</dbReference>
<name>A0A133UFI0_9EURY</name>
<dbReference type="PATRIC" id="fig|1698263.3.peg.530"/>
<dbReference type="InterPro" id="IPR000601">
    <property type="entry name" value="PKD_dom"/>
</dbReference>
<keyword evidence="4" id="KW-1185">Reference proteome</keyword>
<proteinExistence type="predicted"/>
<feature type="domain" description="PKD/Chitinase" evidence="2">
    <location>
        <begin position="501"/>
        <end position="576"/>
    </location>
</feature>
<feature type="region of interest" description="Disordered" evidence="1">
    <location>
        <begin position="400"/>
        <end position="543"/>
    </location>
</feature>
<evidence type="ECO:0000313" key="4">
    <source>
        <dbReference type="Proteomes" id="UP000070373"/>
    </source>
</evidence>
<dbReference type="InterPro" id="IPR022409">
    <property type="entry name" value="PKD/Chitinase_dom"/>
</dbReference>
<dbReference type="SMART" id="SM00089">
    <property type="entry name" value="PKD"/>
    <property type="match status" value="2"/>
</dbReference>
<evidence type="ECO:0000256" key="1">
    <source>
        <dbReference type="SAM" id="MobiDB-lite"/>
    </source>
</evidence>
<dbReference type="CDD" id="cd00146">
    <property type="entry name" value="PKD"/>
    <property type="match status" value="1"/>
</dbReference>
<dbReference type="InterPro" id="IPR013783">
    <property type="entry name" value="Ig-like_fold"/>
</dbReference>
<comment type="caution">
    <text evidence="3">The sequence shown here is derived from an EMBL/GenBank/DDBJ whole genome shotgun (WGS) entry which is preliminary data.</text>
</comment>
<organism evidence="3 4">
    <name type="scientific">candidate division MSBL1 archaeon SCGC-AAA259E17</name>
    <dbReference type="NCBI Taxonomy" id="1698263"/>
    <lineage>
        <taxon>Archaea</taxon>
        <taxon>Methanobacteriati</taxon>
        <taxon>Methanobacteriota</taxon>
        <taxon>candidate division MSBL1</taxon>
    </lineage>
</organism>
<sequence length="609" mass="66462">MERDGNASTVVSPFLTLEAIEAGVDYLAGIGSEWELEVDGAKVPLDNWSLRVEGDVWNTEVVKYVDTPYGRLSVIYQFSFKEKPRLYTKFEASEDNHYVNLSWRMDATDVELGRRLVGYDSENKPIYVFENGGWAILDNRLLVSWEDDQVENVGTGSFELRFKGFSPEPGVEHVFDPNTSFSPLKGYALREWHKMLGYPEIVDSGVHANSRCVAKGMATDGEMQDQPGYGVYHYAGWFAFDTGDDGLIPSGRINSIDLSFEYEKARQFSSGFSSNVNSVTRTSRVKYYGTLSPSEFSQRGFPTSGSNIYDGHEKVNAIFSGLSSGDEVEPLPGGTSGEKNVSVSTYESSFDRANRMVVFGVILDDYSDIELREGRDYSDQYLGARLSDIKLVINYEGPNHPPTADAGGPYSVEEGGTVELDGTDSGDKDGSIERYSWTVTDDPTGGASLSNSDTSTPSLSAPLVISSTEVTVELTVEDDDGANDSDEATVTVEPKPNDPPTADAGGSYSVDEEETVELDGRGSSDPDGDTLDYSWEIADDPTGGATLTYSRTKTPTFNAPDEISSAGDVTVELTDEDGDGLPELAVKFDCFEVEETLEVGDERACRKSL</sequence>
<dbReference type="Pfam" id="PF18911">
    <property type="entry name" value="PKD_4"/>
    <property type="match status" value="1"/>
</dbReference>
<feature type="compositionally biased region" description="Acidic residues" evidence="1">
    <location>
        <begin position="475"/>
        <end position="487"/>
    </location>
</feature>
<reference evidence="3 4" key="1">
    <citation type="journal article" date="2016" name="Sci. Rep.">
        <title>Metabolic traits of an uncultured archaeal lineage -MSBL1- from brine pools of the Red Sea.</title>
        <authorList>
            <person name="Mwirichia R."/>
            <person name="Alam I."/>
            <person name="Rashid M."/>
            <person name="Vinu M."/>
            <person name="Ba-Alawi W."/>
            <person name="Anthony Kamau A."/>
            <person name="Kamanda Ngugi D."/>
            <person name="Goker M."/>
            <person name="Klenk H.P."/>
            <person name="Bajic V."/>
            <person name="Stingl U."/>
        </authorList>
    </citation>
    <scope>NUCLEOTIDE SEQUENCE [LARGE SCALE GENOMIC DNA]</scope>
    <source>
        <strain evidence="3">SCGC-AAA259E17</strain>
    </source>
</reference>
<dbReference type="EMBL" id="LHXN01000023">
    <property type="protein sequence ID" value="KXA92930.1"/>
    <property type="molecule type" value="Genomic_DNA"/>
</dbReference>
<dbReference type="SUPFAM" id="SSF49299">
    <property type="entry name" value="PKD domain"/>
    <property type="match status" value="1"/>
</dbReference>
<dbReference type="InterPro" id="IPR029865">
    <property type="entry name" value="KIAA0319-like"/>
</dbReference>